<dbReference type="GO" id="GO:0046914">
    <property type="term" value="F:transition metal ion binding"/>
    <property type="evidence" value="ECO:0007669"/>
    <property type="project" value="InterPro"/>
</dbReference>
<dbReference type="InParanoid" id="H1YWZ6"/>
<dbReference type="InterPro" id="IPR007167">
    <property type="entry name" value="Fe-transptr_FeoA-like"/>
</dbReference>
<name>H1YWZ6_9EURY</name>
<accession>H1YWZ6</accession>
<protein>
    <submittedName>
        <fullName evidence="3">FeoA family protein</fullName>
    </submittedName>
</protein>
<dbReference type="SUPFAM" id="SSF50037">
    <property type="entry name" value="C-terminal domain of transcriptional repressors"/>
    <property type="match status" value="1"/>
</dbReference>
<dbReference type="Pfam" id="PF04023">
    <property type="entry name" value="FeoA"/>
    <property type="match status" value="1"/>
</dbReference>
<feature type="domain" description="Ferrous iron transporter FeoA-like" evidence="2">
    <location>
        <begin position="6"/>
        <end position="75"/>
    </location>
</feature>
<dbReference type="HOGENOM" id="CLU_150646_10_0_2"/>
<dbReference type="EMBL" id="CM001436">
    <property type="protein sequence ID" value="EHQ34919.1"/>
    <property type="molecule type" value="Genomic_DNA"/>
</dbReference>
<dbReference type="InterPro" id="IPR008988">
    <property type="entry name" value="Transcriptional_repressor_C"/>
</dbReference>
<organism evidence="3 4">
    <name type="scientific">Methanoplanus limicola DSM 2279</name>
    <dbReference type="NCBI Taxonomy" id="937775"/>
    <lineage>
        <taxon>Archaea</taxon>
        <taxon>Methanobacteriati</taxon>
        <taxon>Methanobacteriota</taxon>
        <taxon>Stenosarchaea group</taxon>
        <taxon>Methanomicrobia</taxon>
        <taxon>Methanomicrobiales</taxon>
        <taxon>Methanomicrobiaceae</taxon>
        <taxon>Methanoplanus</taxon>
    </lineage>
</organism>
<sequence length="76" mass="8542">MIILEKKLSELEYGERGIVHDIPCCEHILNCLGIRPGKSVKMVTKQPIKGPVVVIVNEIEVAVDYEIAEKLKIKTE</sequence>
<keyword evidence="4" id="KW-1185">Reference proteome</keyword>
<dbReference type="InterPro" id="IPR038157">
    <property type="entry name" value="FeoA_core_dom"/>
</dbReference>
<reference evidence="3 4" key="1">
    <citation type="submission" date="2011-10" db="EMBL/GenBank/DDBJ databases">
        <title>The Improved High-Quality Draft genome of Methanoplanus limicola DSM 2279.</title>
        <authorList>
            <consortium name="US DOE Joint Genome Institute (JGI-PGF)"/>
            <person name="Lucas S."/>
            <person name="Copeland A."/>
            <person name="Lapidus A."/>
            <person name="Glavina del Rio T."/>
            <person name="Dalin E."/>
            <person name="Tice H."/>
            <person name="Bruce D."/>
            <person name="Goodwin L."/>
            <person name="Pitluck S."/>
            <person name="Peters L."/>
            <person name="Mikhailova N."/>
            <person name="Lu M."/>
            <person name="Kyrpides N."/>
            <person name="Mavromatis K."/>
            <person name="Ivanova N."/>
            <person name="Markowitz V."/>
            <person name="Cheng J.-F."/>
            <person name="Hugenholtz P."/>
            <person name="Woyke T."/>
            <person name="Wu D."/>
            <person name="Wirth R."/>
            <person name="Brambilla E.-M."/>
            <person name="Klenk H.-P."/>
            <person name="Eisen J.A."/>
        </authorList>
    </citation>
    <scope>NUCLEOTIDE SEQUENCE [LARGE SCALE GENOMIC DNA]</scope>
    <source>
        <strain evidence="3 4">DSM 2279</strain>
    </source>
</reference>
<proteinExistence type="predicted"/>
<dbReference type="AlphaFoldDB" id="H1YWZ6"/>
<evidence type="ECO:0000313" key="4">
    <source>
        <dbReference type="Proteomes" id="UP000005741"/>
    </source>
</evidence>
<evidence type="ECO:0000313" key="3">
    <source>
        <dbReference type="EMBL" id="EHQ34919.1"/>
    </source>
</evidence>
<dbReference type="Gene3D" id="2.30.30.90">
    <property type="match status" value="1"/>
</dbReference>
<dbReference type="RefSeq" id="WP_004076633.1">
    <property type="nucleotide sequence ID" value="NZ_CM001436.1"/>
</dbReference>
<dbReference type="SMART" id="SM00899">
    <property type="entry name" value="FeoA"/>
    <property type="match status" value="1"/>
</dbReference>
<dbReference type="Proteomes" id="UP000005741">
    <property type="component" value="Chromosome"/>
</dbReference>
<gene>
    <name evidence="3" type="ORF">Metlim_0796</name>
</gene>
<dbReference type="STRING" id="937775.Metlim_0796"/>
<evidence type="ECO:0000256" key="1">
    <source>
        <dbReference type="ARBA" id="ARBA00023004"/>
    </source>
</evidence>
<keyword evidence="1" id="KW-0408">Iron</keyword>
<evidence type="ECO:0000259" key="2">
    <source>
        <dbReference type="SMART" id="SM00899"/>
    </source>
</evidence>